<dbReference type="OrthoDB" id="9807042at2"/>
<dbReference type="GO" id="GO:0019646">
    <property type="term" value="P:aerobic electron transport chain"/>
    <property type="evidence" value="ECO:0007669"/>
    <property type="project" value="InterPro"/>
</dbReference>
<feature type="transmembrane region" description="Helical" evidence="12">
    <location>
        <begin position="53"/>
        <end position="71"/>
    </location>
</feature>
<dbReference type="GO" id="GO:0016682">
    <property type="term" value="F:oxidoreductase activity, acting on diphenols and related substances as donors, oxygen as acceptor"/>
    <property type="evidence" value="ECO:0007669"/>
    <property type="project" value="TreeGrafter"/>
</dbReference>
<comment type="similarity">
    <text evidence="2 12">Belongs to the cytochrome ubiquinol oxidase subunit 1 family.</text>
</comment>
<feature type="transmembrane region" description="Helical" evidence="12">
    <location>
        <begin position="127"/>
        <end position="145"/>
    </location>
</feature>
<keyword evidence="5 12" id="KW-0349">Heme</keyword>
<dbReference type="RefSeq" id="WP_016456856.1">
    <property type="nucleotide sequence ID" value="NZ_KE150269.1"/>
</dbReference>
<evidence type="ECO:0000256" key="1">
    <source>
        <dbReference type="ARBA" id="ARBA00004651"/>
    </source>
</evidence>
<evidence type="ECO:0000256" key="4">
    <source>
        <dbReference type="ARBA" id="ARBA00022475"/>
    </source>
</evidence>
<feature type="transmembrane region" description="Helical" evidence="12">
    <location>
        <begin position="91"/>
        <end position="115"/>
    </location>
</feature>
<dbReference type="GO" id="GO:0020037">
    <property type="term" value="F:heme binding"/>
    <property type="evidence" value="ECO:0007669"/>
    <property type="project" value="TreeGrafter"/>
</dbReference>
<keyword evidence="9 12" id="KW-1133">Transmembrane helix</keyword>
<protein>
    <recommendedName>
        <fullName evidence="15">Cytochrome d ubiquinol oxidase, subunit I</fullName>
    </recommendedName>
</protein>
<dbReference type="HOGENOM" id="CLU_030555_3_3_11"/>
<dbReference type="AlphaFoldDB" id="S2W018"/>
<feature type="transmembrane region" description="Helical" evidence="12">
    <location>
        <begin position="181"/>
        <end position="202"/>
    </location>
</feature>
<keyword evidence="3 12" id="KW-0813">Transport</keyword>
<feature type="transmembrane region" description="Helical" evidence="12">
    <location>
        <begin position="20"/>
        <end position="41"/>
    </location>
</feature>
<feature type="transmembrane region" description="Helical" evidence="12">
    <location>
        <begin position="235"/>
        <end position="255"/>
    </location>
</feature>
<dbReference type="GO" id="GO:0009055">
    <property type="term" value="F:electron transfer activity"/>
    <property type="evidence" value="ECO:0007669"/>
    <property type="project" value="UniProtKB-UniRule"/>
</dbReference>
<keyword evidence="8 12" id="KW-0249">Electron transport</keyword>
<evidence type="ECO:0000256" key="3">
    <source>
        <dbReference type="ARBA" id="ARBA00022448"/>
    </source>
</evidence>
<feature type="transmembrane region" description="Helical" evidence="12">
    <location>
        <begin position="454"/>
        <end position="478"/>
    </location>
</feature>
<keyword evidence="4 12" id="KW-1003">Cell membrane</keyword>
<evidence type="ECO:0000256" key="7">
    <source>
        <dbReference type="ARBA" id="ARBA00022723"/>
    </source>
</evidence>
<comment type="subcellular location">
    <subcellularLocation>
        <location evidence="1">Cell membrane</location>
        <topology evidence="1">Multi-pass membrane protein</topology>
    </subcellularLocation>
</comment>
<evidence type="ECO:0000256" key="11">
    <source>
        <dbReference type="ARBA" id="ARBA00023136"/>
    </source>
</evidence>
<dbReference type="GO" id="GO:0046872">
    <property type="term" value="F:metal ion binding"/>
    <property type="evidence" value="ECO:0007669"/>
    <property type="project" value="UniProtKB-UniRule"/>
</dbReference>
<evidence type="ECO:0000313" key="14">
    <source>
        <dbReference type="Proteomes" id="UP000014417"/>
    </source>
</evidence>
<dbReference type="PANTHER" id="PTHR30365">
    <property type="entry name" value="CYTOCHROME D UBIQUINOL OXIDASE"/>
    <property type="match status" value="1"/>
</dbReference>
<keyword evidence="7 12" id="KW-0479">Metal-binding</keyword>
<organism evidence="13 14">
    <name type="scientific">Propionimicrobium lymphophilum ACS-093-V-SCH5</name>
    <dbReference type="NCBI Taxonomy" id="883161"/>
    <lineage>
        <taxon>Bacteria</taxon>
        <taxon>Bacillati</taxon>
        <taxon>Actinomycetota</taxon>
        <taxon>Actinomycetes</taxon>
        <taxon>Propionibacteriales</taxon>
        <taxon>Propionibacteriaceae</taxon>
        <taxon>Propionimicrobium</taxon>
    </lineage>
</organism>
<dbReference type="Pfam" id="PF01654">
    <property type="entry name" value="Cyt_bd_oxida_I"/>
    <property type="match status" value="1"/>
</dbReference>
<keyword evidence="6 12" id="KW-0812">Transmembrane</keyword>
<dbReference type="EMBL" id="AGZR01000009">
    <property type="protein sequence ID" value="EPD32481.1"/>
    <property type="molecule type" value="Genomic_DNA"/>
</dbReference>
<name>S2W018_9ACTN</name>
<evidence type="ECO:0000256" key="5">
    <source>
        <dbReference type="ARBA" id="ARBA00022617"/>
    </source>
</evidence>
<evidence type="ECO:0000256" key="8">
    <source>
        <dbReference type="ARBA" id="ARBA00022982"/>
    </source>
</evidence>
<dbReference type="PANTHER" id="PTHR30365:SF15">
    <property type="entry name" value="CYTOCHROME BD UBIQUINOL OXIDASE SUBUNIT 1"/>
    <property type="match status" value="1"/>
</dbReference>
<reference evidence="13 14" key="1">
    <citation type="submission" date="2013-04" db="EMBL/GenBank/DDBJ databases">
        <title>The Genome Sequence of Propionimicrobium lymphophilum ACS-093-V-SCH5.</title>
        <authorList>
            <consortium name="The Broad Institute Genomics Platform"/>
            <person name="Earl A."/>
            <person name="Ward D."/>
            <person name="Feldgarden M."/>
            <person name="Gevers D."/>
            <person name="Saerens B."/>
            <person name="Vaneechoutte M."/>
            <person name="Walker B."/>
            <person name="Young S."/>
            <person name="Zeng Q."/>
            <person name="Gargeya S."/>
            <person name="Fitzgerald M."/>
            <person name="Haas B."/>
            <person name="Abouelleil A."/>
            <person name="Allen A.W."/>
            <person name="Alvarado L."/>
            <person name="Arachchi H.M."/>
            <person name="Berlin A.M."/>
            <person name="Chapman S.B."/>
            <person name="Gainer-Dewar J."/>
            <person name="Goldberg J."/>
            <person name="Griggs A."/>
            <person name="Gujja S."/>
            <person name="Hansen M."/>
            <person name="Howarth C."/>
            <person name="Imamovic A."/>
            <person name="Ireland A."/>
            <person name="Larimer J."/>
            <person name="McCowan C."/>
            <person name="Murphy C."/>
            <person name="Pearson M."/>
            <person name="Poon T.W."/>
            <person name="Priest M."/>
            <person name="Roberts A."/>
            <person name="Saif S."/>
            <person name="Shea T."/>
            <person name="Sisk P."/>
            <person name="Sykes S."/>
            <person name="Wortman J."/>
            <person name="Nusbaum C."/>
            <person name="Birren B."/>
        </authorList>
    </citation>
    <scope>NUCLEOTIDE SEQUENCE [LARGE SCALE GENOMIC DNA]</scope>
    <source>
        <strain evidence="13 14">ACS-093-V-SCH5</strain>
    </source>
</reference>
<evidence type="ECO:0008006" key="15">
    <source>
        <dbReference type="Google" id="ProtNLM"/>
    </source>
</evidence>
<dbReference type="PIRSF" id="PIRSF006446">
    <property type="entry name" value="Cyt_quinol_oxidase_1"/>
    <property type="match status" value="1"/>
</dbReference>
<evidence type="ECO:0000256" key="12">
    <source>
        <dbReference type="PIRNR" id="PIRNR006446"/>
    </source>
</evidence>
<evidence type="ECO:0000256" key="6">
    <source>
        <dbReference type="ARBA" id="ARBA00022692"/>
    </source>
</evidence>
<evidence type="ECO:0000256" key="2">
    <source>
        <dbReference type="ARBA" id="ARBA00009819"/>
    </source>
</evidence>
<proteinExistence type="inferred from homology"/>
<evidence type="ECO:0000256" key="9">
    <source>
        <dbReference type="ARBA" id="ARBA00022989"/>
    </source>
</evidence>
<feature type="transmembrane region" description="Helical" evidence="12">
    <location>
        <begin position="371"/>
        <end position="393"/>
    </location>
</feature>
<evidence type="ECO:0000256" key="10">
    <source>
        <dbReference type="ARBA" id="ARBA00023004"/>
    </source>
</evidence>
<accession>S2W018</accession>
<dbReference type="InterPro" id="IPR002585">
    <property type="entry name" value="Cyt-d_ubiquinol_oxidase_su_1"/>
</dbReference>
<dbReference type="GO" id="GO:0070069">
    <property type="term" value="C:cytochrome complex"/>
    <property type="evidence" value="ECO:0007669"/>
    <property type="project" value="UniProtKB-UniRule"/>
</dbReference>
<keyword evidence="11 12" id="KW-0472">Membrane</keyword>
<dbReference type="STRING" id="883161.HMPREF9306_02053"/>
<dbReference type="Proteomes" id="UP000014417">
    <property type="component" value="Unassembled WGS sequence"/>
</dbReference>
<gene>
    <name evidence="13" type="ORF">HMPREF9306_02053</name>
</gene>
<comment type="caution">
    <text evidence="13">The sequence shown here is derived from an EMBL/GenBank/DDBJ whole genome shotgun (WGS) entry which is preliminary data.</text>
</comment>
<dbReference type="GO" id="GO:0005886">
    <property type="term" value="C:plasma membrane"/>
    <property type="evidence" value="ECO:0007669"/>
    <property type="project" value="UniProtKB-SubCell"/>
</dbReference>
<evidence type="ECO:0000313" key="13">
    <source>
        <dbReference type="EMBL" id="EPD32481.1"/>
    </source>
</evidence>
<sequence>MDAQVIARWQFGITTVYHFFFVPVTIGMTWLVAVLETMWVRTKNEEWLRLTKFFSKLFLINFAAGVVTGIVQEFQFGMNWSEYSRFVGDIFGAPLALEALIAFFLESTMIGVWIFGWDKLSPKVHNFVMYLVAAASSISAIWILAANSWMQNPVGATFNNGRAELTDFTALLTNPFFLGTFPHVIGASFMIAGGILLGISGWKMAKLAKIRNQANASGTAALPAEHETWRKTAKIGAWVVLVASILTALSGHVQAQVEANYQPMKLAASEGLVETKTNAPFSIIGIYTQDRVDGTTKVKEVFSLDVPYVLSFLATNDPTAEVKGITDLTAQFKESGYYAADNTRNQLQEKYADALDTSTVDPVPNVMASYYSFRLMMVGLLGAVVSIWALVALRKNRPTPTGKLWKASMVAMPFLPLVASSFGWILMEMGRQPWIVYGVLPTYTAVSPNVSAGAVLFSTILYTLVYGVIAVVVLKLFFRVIGKGLPEVKHPQRAQEDDETVYFAY</sequence>
<dbReference type="PATRIC" id="fig|883161.3.peg.2044"/>
<keyword evidence="10 12" id="KW-0408">Iron</keyword>
<feature type="transmembrane region" description="Helical" evidence="12">
    <location>
        <begin position="405"/>
        <end position="427"/>
    </location>
</feature>
<keyword evidence="14" id="KW-1185">Reference proteome</keyword>